<dbReference type="OrthoDB" id="785439at2759"/>
<evidence type="ECO:0000256" key="1">
    <source>
        <dbReference type="SAM" id="MobiDB-lite"/>
    </source>
</evidence>
<dbReference type="PANTHER" id="PTHR35719:SF2">
    <property type="entry name" value="ABC TRANSMEMBRANE TYPE-1 DOMAIN-CONTAINING PROTEIN"/>
    <property type="match status" value="1"/>
</dbReference>
<dbReference type="Proteomes" id="UP000516437">
    <property type="component" value="Chromosome 3"/>
</dbReference>
<feature type="compositionally biased region" description="Basic residues" evidence="1">
    <location>
        <begin position="256"/>
        <end position="266"/>
    </location>
</feature>
<accession>A0A6A1W4Z7</accession>
<feature type="compositionally biased region" description="Polar residues" evidence="1">
    <location>
        <begin position="56"/>
        <end position="65"/>
    </location>
</feature>
<reference evidence="2 3" key="1">
    <citation type="journal article" date="2019" name="Plant Biotechnol. J.">
        <title>The red bayberry genome and genetic basis of sex determination.</title>
        <authorList>
            <person name="Jia H.M."/>
            <person name="Jia H.J."/>
            <person name="Cai Q.L."/>
            <person name="Wang Y."/>
            <person name="Zhao H.B."/>
            <person name="Yang W.F."/>
            <person name="Wang G.Y."/>
            <person name="Li Y.H."/>
            <person name="Zhan D.L."/>
            <person name="Shen Y.T."/>
            <person name="Niu Q.F."/>
            <person name="Chang L."/>
            <person name="Qiu J."/>
            <person name="Zhao L."/>
            <person name="Xie H.B."/>
            <person name="Fu W.Y."/>
            <person name="Jin J."/>
            <person name="Li X.W."/>
            <person name="Jiao Y."/>
            <person name="Zhou C.C."/>
            <person name="Tu T."/>
            <person name="Chai C.Y."/>
            <person name="Gao J.L."/>
            <person name="Fan L.J."/>
            <person name="van de Weg E."/>
            <person name="Wang J.Y."/>
            <person name="Gao Z.S."/>
        </authorList>
    </citation>
    <scope>NUCLEOTIDE SEQUENCE [LARGE SCALE GENOMIC DNA]</scope>
    <source>
        <tissue evidence="2">Leaves</tissue>
    </source>
</reference>
<dbReference type="PANTHER" id="PTHR35719">
    <property type="entry name" value="OS01G0680600 PROTEIN"/>
    <property type="match status" value="1"/>
</dbReference>
<proteinExistence type="predicted"/>
<comment type="caution">
    <text evidence="2">The sequence shown here is derived from an EMBL/GenBank/DDBJ whole genome shotgun (WGS) entry which is preliminary data.</text>
</comment>
<gene>
    <name evidence="2" type="ORF">CJ030_MR3G001131</name>
</gene>
<feature type="compositionally biased region" description="Polar residues" evidence="1">
    <location>
        <begin position="213"/>
        <end position="230"/>
    </location>
</feature>
<protein>
    <submittedName>
        <fullName evidence="2">Uncharacterized protein</fullName>
    </submittedName>
</protein>
<keyword evidence="3" id="KW-1185">Reference proteome</keyword>
<dbReference type="AlphaFoldDB" id="A0A6A1W4Z7"/>
<sequence length="366" mass="41170">MEGHLLTQHPCSIFTHPRPPPLSQPPYRDAKPINPNLSSLFRCSFSTRYRPRDSNAETVGSSQKFSSKDEDVEDQDSEFGFGRSRGRNKKRRWWSDDNSSSPEMEEGPAGIFEQAIDTFWILKVFRSYGWVLPAIIVSLLLSTGPKAFLMALALPLGQSALSLAFEKLWGRTQRRPKQKSRMRRKPSASTTEKEDQDESQETREGKVGYQSWVVGNNGSIPNGGRDTQNLGGWDDLVRSGSPRRASRMSAGSQKTPTRKGKLSRRDRKRCYSDSYQATLTRERGLDWFWPSSTEIESLFSGQLVLTGPFCFPVQSVKPGLRKQNSWEPTCIMEILVMMFDDELGQIRPLLCDDGAVSEGVSCIATG</sequence>
<dbReference type="EMBL" id="RXIC02000021">
    <property type="protein sequence ID" value="KAB1219386.1"/>
    <property type="molecule type" value="Genomic_DNA"/>
</dbReference>
<feature type="region of interest" description="Disordered" evidence="1">
    <location>
        <begin position="51"/>
        <end position="106"/>
    </location>
</feature>
<name>A0A6A1W4Z7_9ROSI</name>
<feature type="region of interest" description="Disordered" evidence="1">
    <location>
        <begin position="172"/>
        <end position="266"/>
    </location>
</feature>
<feature type="region of interest" description="Disordered" evidence="1">
    <location>
        <begin position="1"/>
        <end position="38"/>
    </location>
</feature>
<feature type="compositionally biased region" description="Basic residues" evidence="1">
    <location>
        <begin position="172"/>
        <end position="186"/>
    </location>
</feature>
<evidence type="ECO:0000313" key="2">
    <source>
        <dbReference type="EMBL" id="KAB1219386.1"/>
    </source>
</evidence>
<evidence type="ECO:0000313" key="3">
    <source>
        <dbReference type="Proteomes" id="UP000516437"/>
    </source>
</evidence>
<organism evidence="2 3">
    <name type="scientific">Morella rubra</name>
    <name type="common">Chinese bayberry</name>
    <dbReference type="NCBI Taxonomy" id="262757"/>
    <lineage>
        <taxon>Eukaryota</taxon>
        <taxon>Viridiplantae</taxon>
        <taxon>Streptophyta</taxon>
        <taxon>Embryophyta</taxon>
        <taxon>Tracheophyta</taxon>
        <taxon>Spermatophyta</taxon>
        <taxon>Magnoliopsida</taxon>
        <taxon>eudicotyledons</taxon>
        <taxon>Gunneridae</taxon>
        <taxon>Pentapetalae</taxon>
        <taxon>rosids</taxon>
        <taxon>fabids</taxon>
        <taxon>Fagales</taxon>
        <taxon>Myricaceae</taxon>
        <taxon>Morella</taxon>
    </lineage>
</organism>